<feature type="transmembrane region" description="Helical" evidence="6">
    <location>
        <begin position="129"/>
        <end position="149"/>
    </location>
</feature>
<dbReference type="InterPro" id="IPR007829">
    <property type="entry name" value="TM2"/>
</dbReference>
<dbReference type="Proteomes" id="UP000325957">
    <property type="component" value="Unassembled WGS sequence"/>
</dbReference>
<evidence type="ECO:0000256" key="2">
    <source>
        <dbReference type="ARBA" id="ARBA00022692"/>
    </source>
</evidence>
<name>A0A5J5KX13_9MICC</name>
<keyword evidence="2 6" id="KW-0812">Transmembrane</keyword>
<evidence type="ECO:0000256" key="1">
    <source>
        <dbReference type="ARBA" id="ARBA00004141"/>
    </source>
</evidence>
<proteinExistence type="predicted"/>
<dbReference type="OrthoDB" id="4879442at2"/>
<feature type="region of interest" description="Disordered" evidence="5">
    <location>
        <begin position="1"/>
        <end position="37"/>
    </location>
</feature>
<feature type="domain" description="TM2" evidence="7">
    <location>
        <begin position="59"/>
        <end position="109"/>
    </location>
</feature>
<dbReference type="GO" id="GO:0016020">
    <property type="term" value="C:membrane"/>
    <property type="evidence" value="ECO:0007669"/>
    <property type="project" value="UniProtKB-SubCell"/>
</dbReference>
<evidence type="ECO:0000256" key="5">
    <source>
        <dbReference type="SAM" id="MobiDB-lite"/>
    </source>
</evidence>
<evidence type="ECO:0000313" key="9">
    <source>
        <dbReference type="Proteomes" id="UP000325957"/>
    </source>
</evidence>
<gene>
    <name evidence="8" type="ORF">FCK90_10330</name>
</gene>
<protein>
    <submittedName>
        <fullName evidence="8">TM2 domain-containing protein</fullName>
    </submittedName>
</protein>
<feature type="transmembrane region" description="Helical" evidence="6">
    <location>
        <begin position="97"/>
        <end position="117"/>
    </location>
</feature>
<evidence type="ECO:0000259" key="7">
    <source>
        <dbReference type="Pfam" id="PF05154"/>
    </source>
</evidence>
<reference evidence="8 9" key="1">
    <citation type="submission" date="2019-05" db="EMBL/GenBank/DDBJ databases">
        <title>Kocuria coralli sp. nov., a novel actinobacterium isolated from coral reef seawater.</title>
        <authorList>
            <person name="Li J."/>
        </authorList>
    </citation>
    <scope>NUCLEOTIDE SEQUENCE [LARGE SCALE GENOMIC DNA]</scope>
    <source>
        <strain evidence="8 9">SCSIO 13007</strain>
    </source>
</reference>
<comment type="subcellular location">
    <subcellularLocation>
        <location evidence="1">Membrane</location>
        <topology evidence="1">Multi-pass membrane protein</topology>
    </subcellularLocation>
</comment>
<accession>A0A5J5KX13</accession>
<keyword evidence="4 6" id="KW-0472">Membrane</keyword>
<evidence type="ECO:0000256" key="4">
    <source>
        <dbReference type="ARBA" id="ARBA00023136"/>
    </source>
</evidence>
<dbReference type="AlphaFoldDB" id="A0A5J5KX13"/>
<evidence type="ECO:0000313" key="8">
    <source>
        <dbReference type="EMBL" id="KAA9393810.1"/>
    </source>
</evidence>
<keyword evidence="3 6" id="KW-1133">Transmembrane helix</keyword>
<evidence type="ECO:0000256" key="6">
    <source>
        <dbReference type="SAM" id="Phobius"/>
    </source>
</evidence>
<feature type="transmembrane region" description="Helical" evidence="6">
    <location>
        <begin position="66"/>
        <end position="85"/>
    </location>
</feature>
<organism evidence="8 9">
    <name type="scientific">Kocuria coralli</name>
    <dbReference type="NCBI Taxonomy" id="1461025"/>
    <lineage>
        <taxon>Bacteria</taxon>
        <taxon>Bacillati</taxon>
        <taxon>Actinomycetota</taxon>
        <taxon>Actinomycetes</taxon>
        <taxon>Micrococcales</taxon>
        <taxon>Micrococcaceae</taxon>
        <taxon>Kocuria</taxon>
    </lineage>
</organism>
<evidence type="ECO:0000256" key="3">
    <source>
        <dbReference type="ARBA" id="ARBA00022989"/>
    </source>
</evidence>
<keyword evidence="9" id="KW-1185">Reference proteome</keyword>
<dbReference type="Pfam" id="PF05154">
    <property type="entry name" value="TM2"/>
    <property type="match status" value="1"/>
</dbReference>
<sequence>MFASAHSAGRAHRSTEATVSYAPQGSGPYPQNPAGPQPYGVAPQNPAALQAAWRYSARRKNDTTAWLLWIGGPFLIGLPVHDFYFGDIGRGLAKLGLIVLGFVGMVISFIVGAMSTAGTDNAMGMPAGILIGMGLLLLCFLILAAWWIYDGVTMTRRIESKNDRIRQQIAAEQGIDAWSF</sequence>
<dbReference type="EMBL" id="SZWF01000014">
    <property type="protein sequence ID" value="KAA9393810.1"/>
    <property type="molecule type" value="Genomic_DNA"/>
</dbReference>
<comment type="caution">
    <text evidence="8">The sequence shown here is derived from an EMBL/GenBank/DDBJ whole genome shotgun (WGS) entry which is preliminary data.</text>
</comment>